<feature type="non-terminal residue" evidence="2">
    <location>
        <position position="251"/>
    </location>
</feature>
<organism evidence="2">
    <name type="scientific">Dugesia japonica</name>
    <name type="common">Planarian</name>
    <dbReference type="NCBI Taxonomy" id="6161"/>
    <lineage>
        <taxon>Eukaryota</taxon>
        <taxon>Metazoa</taxon>
        <taxon>Spiralia</taxon>
        <taxon>Lophotrochozoa</taxon>
        <taxon>Platyhelminthes</taxon>
        <taxon>Rhabditophora</taxon>
        <taxon>Seriata</taxon>
        <taxon>Tricladida</taxon>
        <taxon>Continenticola</taxon>
        <taxon>Geoplanoidea</taxon>
        <taxon>Dugesiidae</taxon>
        <taxon>Dugesia</taxon>
    </lineage>
</organism>
<feature type="compositionally biased region" description="Basic and acidic residues" evidence="1">
    <location>
        <begin position="130"/>
        <end position="141"/>
    </location>
</feature>
<feature type="non-terminal residue" evidence="2">
    <location>
        <position position="1"/>
    </location>
</feature>
<proteinExistence type="evidence at transcript level"/>
<feature type="compositionally biased region" description="Basic and acidic residues" evidence="1">
    <location>
        <begin position="204"/>
        <end position="214"/>
    </location>
</feature>
<sequence>IRHEVRPKSEIKRGTGIIEFKDLINLSGALSMAEKIFISRPIRLSIGLKEDLFRIKSGGQQRTRFGNQQRNPQPTISEDSDNWRTKKPQPVSQPSPDNYPPRNDRPNWRDNKPSTIRTDDNNKALSENSENWRKGTSRDTTKSGNFNRRNETMQDSGSTKPMSYAERSEPKDLIKETKKVSIFGDAKPVDTQSKDLEIEEKIAQQKKQVDETSKTDNFSPTFARNPKKPANTTTQNSTTTTTVTTVTTTID</sequence>
<feature type="compositionally biased region" description="Low complexity" evidence="1">
    <location>
        <begin position="231"/>
        <end position="251"/>
    </location>
</feature>
<feature type="compositionally biased region" description="Polar residues" evidence="1">
    <location>
        <begin position="142"/>
        <end position="161"/>
    </location>
</feature>
<feature type="compositionally biased region" description="Basic and acidic residues" evidence="1">
    <location>
        <begin position="102"/>
        <end position="122"/>
    </location>
</feature>
<protein>
    <submittedName>
        <fullName evidence="2">Probable RNA-binding protein</fullName>
    </submittedName>
</protein>
<feature type="region of interest" description="Disordered" evidence="1">
    <location>
        <begin position="204"/>
        <end position="251"/>
    </location>
</feature>
<dbReference type="EMBL" id="AK248094">
    <property type="protein sequence ID" value="BAF57618.1"/>
    <property type="molecule type" value="mRNA"/>
</dbReference>
<feature type="region of interest" description="Disordered" evidence="1">
    <location>
        <begin position="59"/>
        <end position="172"/>
    </location>
</feature>
<reference evidence="2" key="1">
    <citation type="submission" date="2007-04" db="EMBL/GenBank/DDBJ databases">
        <title>DjCBC-1, a conserved DEAD box RNA helicase of the RCK/p54/Me31B family, is a component of RNA-protein complexes in planarian stem cells and neurons.</title>
        <authorList>
            <person name="Kashikawa M."/>
            <person name="Shibata N."/>
            <person name="Agata K."/>
        </authorList>
    </citation>
    <scope>NUCLEOTIDE SEQUENCE</scope>
</reference>
<feature type="compositionally biased region" description="Polar residues" evidence="1">
    <location>
        <begin position="59"/>
        <end position="77"/>
    </location>
</feature>
<name>A4V6K4_DUGJA</name>
<accession>A4V6K4</accession>
<evidence type="ECO:0000313" key="2">
    <source>
        <dbReference type="EMBL" id="BAF57618.1"/>
    </source>
</evidence>
<evidence type="ECO:0000256" key="1">
    <source>
        <dbReference type="SAM" id="MobiDB-lite"/>
    </source>
</evidence>
<dbReference type="AlphaFoldDB" id="A4V6K4"/>